<protein>
    <recommendedName>
        <fullName evidence="7">UDENN FLCN/SMCR8-type domain-containing protein</fullName>
    </recommendedName>
</protein>
<evidence type="ECO:0000256" key="2">
    <source>
        <dbReference type="ARBA" id="ARBA00022490"/>
    </source>
</evidence>
<comment type="similarity">
    <text evidence="5">Belongs to the SMCR8 family.</text>
</comment>
<dbReference type="Proteomes" id="UP001150062">
    <property type="component" value="Unassembled WGS sequence"/>
</dbReference>
<organism evidence="8 9">
    <name type="scientific">Anaeramoeba flamelloides</name>
    <dbReference type="NCBI Taxonomy" id="1746091"/>
    <lineage>
        <taxon>Eukaryota</taxon>
        <taxon>Metamonada</taxon>
        <taxon>Anaeramoebidae</taxon>
        <taxon>Anaeramoeba</taxon>
    </lineage>
</organism>
<keyword evidence="2" id="KW-0963">Cytoplasm</keyword>
<gene>
    <name evidence="8" type="ORF">M0813_07276</name>
</gene>
<feature type="compositionally biased region" description="Acidic residues" evidence="6">
    <location>
        <begin position="459"/>
        <end position="498"/>
    </location>
</feature>
<accession>A0ABQ8XBK8</accession>
<evidence type="ECO:0000256" key="1">
    <source>
        <dbReference type="ARBA" id="ARBA00004496"/>
    </source>
</evidence>
<feature type="region of interest" description="Disordered" evidence="6">
    <location>
        <begin position="1"/>
        <end position="21"/>
    </location>
</feature>
<dbReference type="PANTHER" id="PTHR31334:SF1">
    <property type="entry name" value="GUANINE NUCLEOTIDE EXCHANGE PROTEIN SMCR8"/>
    <property type="match status" value="1"/>
</dbReference>
<evidence type="ECO:0000259" key="7">
    <source>
        <dbReference type="PROSITE" id="PS51834"/>
    </source>
</evidence>
<evidence type="ECO:0000313" key="9">
    <source>
        <dbReference type="Proteomes" id="UP001150062"/>
    </source>
</evidence>
<comment type="caution">
    <text evidence="8">The sequence shown here is derived from an EMBL/GenBank/DDBJ whole genome shotgun (WGS) entry which is preliminary data.</text>
</comment>
<dbReference type="EMBL" id="JAOAOG010000315">
    <property type="protein sequence ID" value="KAJ6230053.1"/>
    <property type="molecule type" value="Genomic_DNA"/>
</dbReference>
<evidence type="ECO:0000256" key="5">
    <source>
        <dbReference type="ARBA" id="ARBA00038137"/>
    </source>
</evidence>
<proteinExistence type="inferred from homology"/>
<keyword evidence="3" id="KW-0344">Guanine-nucleotide releasing factor</keyword>
<dbReference type="PROSITE" id="PS51834">
    <property type="entry name" value="DENN_FLCN_SMCR8"/>
    <property type="match status" value="1"/>
</dbReference>
<feature type="domain" description="UDENN FLCN/SMCR8-type" evidence="7">
    <location>
        <begin position="67"/>
        <end position="736"/>
    </location>
</feature>
<comment type="subcellular location">
    <subcellularLocation>
        <location evidence="1">Cytoplasm</location>
    </subcellularLocation>
</comment>
<dbReference type="PANTHER" id="PTHR31334">
    <property type="entry name" value="SMITH-MAGENIS SYNDROME REGION GENE 8 PROTEIN"/>
    <property type="match status" value="1"/>
</dbReference>
<keyword evidence="9" id="KW-1185">Reference proteome</keyword>
<sequence>MTDLYDDSSNEEEDEEDDDEMYEYFSSSPLVPFDIPLPNSYDPEIESIITNTKPNFMNNYQLKTKESEKSEEFQDFIILSEFCEQQGPVVYGVYPIWTRTPVNINEFVVQIMSTDYQLELEVGVITKDSEFVINLSEQKIFAYVHHFPLFELNARGYTRQICFSYLTSNRKKLMSNFQQISKSFSKIISILKSGNRCFFFQELEIRTLNLEYTLAYIIKQMNENYQKNKNKENTIQIKDKFGVKLSNAITPEFVKELLLETRSIHERIRKTLRKNEYLYLHNYFGQPIEKLNKIIQKNQVEEKLYLNTKSNNDGNEININKNDQNNKKKDFNMSDYQKIIDNSNIYLYYKNYEPKLLNKIHKPFTIDQKLRSIEIICSEKVYHDSEIKIRKFYEKFRKNSIQNTLETQYSIPLIPKETCLKIGNKSLINVFPSMQLGTKKIKNQKIKITKKEEKKLDKDFDDGDSDTYSFDEDNGDEDDGDDEDDNEDEDEDGEDEDEISIDFLNEEKEKENRKILNPFKNGFSSPNYGFYQLLWKNNQYYHSGKDILLFLKRFDWCLEKFIYCLLVGKPILIYAKPINEQIIKLIINAFSLFIPGEINEQAVNFWMEDIETQQLSITRITNLKLGGISKKIFIPESLKKFCIILDYEQKTFNYTTKNFSGKSFVDKLISTKNRFEEETLYIAHVYKVFTHISLILYIYFHAEISENKFDLTSFMEFWDLTNQDIEIIQYLSLLLKKQILQNSLLKNSHRMAQFITLNN</sequence>
<evidence type="ECO:0000256" key="6">
    <source>
        <dbReference type="SAM" id="MobiDB-lite"/>
    </source>
</evidence>
<feature type="region of interest" description="Disordered" evidence="6">
    <location>
        <begin position="457"/>
        <end position="498"/>
    </location>
</feature>
<evidence type="ECO:0000256" key="3">
    <source>
        <dbReference type="ARBA" id="ARBA00022658"/>
    </source>
</evidence>
<name>A0ABQ8XBK8_9EUKA</name>
<keyword evidence="4" id="KW-0072">Autophagy</keyword>
<evidence type="ECO:0000313" key="8">
    <source>
        <dbReference type="EMBL" id="KAJ6230053.1"/>
    </source>
</evidence>
<dbReference type="InterPro" id="IPR037521">
    <property type="entry name" value="FLCN/SMCR8_DENN"/>
</dbReference>
<evidence type="ECO:0000256" key="4">
    <source>
        <dbReference type="ARBA" id="ARBA00023006"/>
    </source>
</evidence>
<reference evidence="8" key="1">
    <citation type="submission" date="2022-08" db="EMBL/GenBank/DDBJ databases">
        <title>Novel sulfate-reducing endosymbionts in the free-living metamonad Anaeramoeba.</title>
        <authorList>
            <person name="Jerlstrom-Hultqvist J."/>
            <person name="Cepicka I."/>
            <person name="Gallot-Lavallee L."/>
            <person name="Salas-Leiva D."/>
            <person name="Curtis B.A."/>
            <person name="Zahonova K."/>
            <person name="Pipaliya S."/>
            <person name="Dacks J."/>
            <person name="Roger A.J."/>
        </authorList>
    </citation>
    <scope>NUCLEOTIDE SEQUENCE</scope>
    <source>
        <strain evidence="8">Schooner1</strain>
    </source>
</reference>